<dbReference type="PROSITE" id="PS51257">
    <property type="entry name" value="PROKAR_LIPOPROTEIN"/>
    <property type="match status" value="1"/>
</dbReference>
<organism evidence="2 3">
    <name type="scientific">Stenotrophomonas chelatiphaga</name>
    <dbReference type="NCBI Taxonomy" id="517011"/>
    <lineage>
        <taxon>Bacteria</taxon>
        <taxon>Pseudomonadati</taxon>
        <taxon>Pseudomonadota</taxon>
        <taxon>Gammaproteobacteria</taxon>
        <taxon>Lysobacterales</taxon>
        <taxon>Lysobacteraceae</taxon>
        <taxon>Stenotrophomonas</taxon>
    </lineage>
</organism>
<protein>
    <recommendedName>
        <fullName evidence="4">Tetratricopeptide repeat protein</fullName>
    </recommendedName>
</protein>
<evidence type="ECO:0000313" key="2">
    <source>
        <dbReference type="EMBL" id="KRG66845.1"/>
    </source>
</evidence>
<evidence type="ECO:0000313" key="3">
    <source>
        <dbReference type="Proteomes" id="UP000051386"/>
    </source>
</evidence>
<proteinExistence type="predicted"/>
<dbReference type="PATRIC" id="fig|517011.3.peg.99"/>
<keyword evidence="1" id="KW-0732">Signal</keyword>
<dbReference type="InterPro" id="IPR011990">
    <property type="entry name" value="TPR-like_helical_dom_sf"/>
</dbReference>
<dbReference type="RefSeq" id="WP_057687542.1">
    <property type="nucleotide sequence ID" value="NZ_LDJK01000105.1"/>
</dbReference>
<dbReference type="EMBL" id="LDJK01000105">
    <property type="protein sequence ID" value="KRG66845.1"/>
    <property type="molecule type" value="Genomic_DNA"/>
</dbReference>
<sequence>MSFRFPRVSLLALALSASLAACVSAPPPVVAPVDTTTPAQRMAAVEAAAGPDDKELSVAPLRDPQVDDLRQSAHAQRQAGDLAAAAAHLDQALGLVAEDPAVLQERAEIALLQGQWAPAEQFAQQAIQLGSKTGPLCRRHWATIEQARLARGEQENAVSAHAQIASCTVPPIMRY</sequence>
<dbReference type="AlphaFoldDB" id="A0A0R0CB68"/>
<dbReference type="Proteomes" id="UP000051386">
    <property type="component" value="Unassembled WGS sequence"/>
</dbReference>
<keyword evidence="3" id="KW-1185">Reference proteome</keyword>
<dbReference type="SUPFAM" id="SSF48452">
    <property type="entry name" value="TPR-like"/>
    <property type="match status" value="1"/>
</dbReference>
<evidence type="ECO:0000256" key="1">
    <source>
        <dbReference type="SAM" id="SignalP"/>
    </source>
</evidence>
<comment type="caution">
    <text evidence="2">The sequence shown here is derived from an EMBL/GenBank/DDBJ whole genome shotgun (WGS) entry which is preliminary data.</text>
</comment>
<feature type="signal peptide" evidence="1">
    <location>
        <begin position="1"/>
        <end position="20"/>
    </location>
</feature>
<accession>A0A0R0CB68</accession>
<reference evidence="2 3" key="1">
    <citation type="submission" date="2015-05" db="EMBL/GenBank/DDBJ databases">
        <title>Genome sequencing and analysis of members of genus Stenotrophomonas.</title>
        <authorList>
            <person name="Patil P.P."/>
            <person name="Midha S."/>
            <person name="Patil P.B."/>
        </authorList>
    </citation>
    <scope>NUCLEOTIDE SEQUENCE [LARGE SCALE GENOMIC DNA]</scope>
    <source>
        <strain evidence="2 3">DSM 21508</strain>
    </source>
</reference>
<feature type="chain" id="PRO_5006393848" description="Tetratricopeptide repeat protein" evidence="1">
    <location>
        <begin position="21"/>
        <end position="175"/>
    </location>
</feature>
<gene>
    <name evidence="2" type="ORF">ABB28_17000</name>
</gene>
<dbReference type="Gene3D" id="1.25.40.10">
    <property type="entry name" value="Tetratricopeptide repeat domain"/>
    <property type="match status" value="1"/>
</dbReference>
<name>A0A0R0CB68_9GAMM</name>
<evidence type="ECO:0008006" key="4">
    <source>
        <dbReference type="Google" id="ProtNLM"/>
    </source>
</evidence>